<sequence>MMEKKDANRTRFVGVRFTPEEYKKMGERWKATRCRKLSDFIRRQVFNKPVTTVYRNQSLDDFMYEIIRLRGELNAVGNNFNQKVKKLHTLKEIPEFRYWNLSAQHEQKLLMDKVEELAKHFRKFSEKWLQ</sequence>
<organism evidence="1 2">
    <name type="scientific">Flavobacterium agrisoli</name>
    <dbReference type="NCBI Taxonomy" id="2793066"/>
    <lineage>
        <taxon>Bacteria</taxon>
        <taxon>Pseudomonadati</taxon>
        <taxon>Bacteroidota</taxon>
        <taxon>Flavobacteriia</taxon>
        <taxon>Flavobacteriales</taxon>
        <taxon>Flavobacteriaceae</taxon>
        <taxon>Flavobacterium</taxon>
    </lineage>
</organism>
<evidence type="ECO:0000313" key="2">
    <source>
        <dbReference type="Proteomes" id="UP000609172"/>
    </source>
</evidence>
<reference evidence="1" key="1">
    <citation type="submission" date="2020-12" db="EMBL/GenBank/DDBJ databases">
        <title>Bacterial novel species Flavobacterium sp. SE-1-e isolated from soil.</title>
        <authorList>
            <person name="Jung H.-Y."/>
        </authorList>
    </citation>
    <scope>NUCLEOTIDE SEQUENCE</scope>
    <source>
        <strain evidence="1">SE-1-e</strain>
    </source>
</reference>
<dbReference type="Proteomes" id="UP000609172">
    <property type="component" value="Unassembled WGS sequence"/>
</dbReference>
<dbReference type="InterPro" id="IPR045788">
    <property type="entry name" value="MobC_2"/>
</dbReference>
<dbReference type="Pfam" id="PF19514">
    <property type="entry name" value="MobC_2"/>
    <property type="match status" value="1"/>
</dbReference>
<keyword evidence="2" id="KW-1185">Reference proteome</keyword>
<accession>A0A934PKN5</accession>
<evidence type="ECO:0000313" key="1">
    <source>
        <dbReference type="EMBL" id="MBK0368256.1"/>
    </source>
</evidence>
<gene>
    <name evidence="1" type="ORF">I5M07_00300</name>
</gene>
<comment type="caution">
    <text evidence="1">The sequence shown here is derived from an EMBL/GenBank/DDBJ whole genome shotgun (WGS) entry which is preliminary data.</text>
</comment>
<dbReference type="EMBL" id="JAEHFV010000001">
    <property type="protein sequence ID" value="MBK0368256.1"/>
    <property type="molecule type" value="Genomic_DNA"/>
</dbReference>
<dbReference type="AlphaFoldDB" id="A0A934PKN5"/>
<proteinExistence type="predicted"/>
<name>A0A934PKN5_9FLAO</name>
<protein>
    <submittedName>
        <fullName evidence="1">Plasmid mobilization relaxosome protein MobC</fullName>
    </submittedName>
</protein>